<dbReference type="SUPFAM" id="SSF53474">
    <property type="entry name" value="alpha/beta-Hydrolases"/>
    <property type="match status" value="1"/>
</dbReference>
<evidence type="ECO:0000256" key="2">
    <source>
        <dbReference type="ARBA" id="ARBA00022801"/>
    </source>
</evidence>
<organism evidence="4">
    <name type="scientific">Terrestrivirus sp</name>
    <dbReference type="NCBI Taxonomy" id="2487775"/>
    <lineage>
        <taxon>Viruses</taxon>
        <taxon>Varidnaviria</taxon>
        <taxon>Bamfordvirae</taxon>
        <taxon>Nucleocytoviricota</taxon>
        <taxon>Megaviricetes</taxon>
        <taxon>Imitervirales</taxon>
        <taxon>Mimiviridae</taxon>
        <taxon>Klosneuvirinae</taxon>
    </lineage>
</organism>
<dbReference type="InterPro" id="IPR050300">
    <property type="entry name" value="GDXG_lipolytic_enzyme"/>
</dbReference>
<evidence type="ECO:0000256" key="1">
    <source>
        <dbReference type="ARBA" id="ARBA00010515"/>
    </source>
</evidence>
<dbReference type="EMBL" id="MK071979">
    <property type="protein sequence ID" value="AYV75213.1"/>
    <property type="molecule type" value="Genomic_DNA"/>
</dbReference>
<dbReference type="PROSITE" id="PS01173">
    <property type="entry name" value="LIPASE_GDXG_HIS"/>
    <property type="match status" value="1"/>
</dbReference>
<keyword evidence="2 4" id="KW-0378">Hydrolase</keyword>
<dbReference type="InterPro" id="IPR013094">
    <property type="entry name" value="AB_hydrolase_3"/>
</dbReference>
<reference evidence="4" key="1">
    <citation type="submission" date="2018-10" db="EMBL/GenBank/DDBJ databases">
        <title>Hidden diversity of soil giant viruses.</title>
        <authorList>
            <person name="Schulz F."/>
            <person name="Alteio L."/>
            <person name="Goudeau D."/>
            <person name="Ryan E.M."/>
            <person name="Malmstrom R.R."/>
            <person name="Blanchard J."/>
            <person name="Woyke T."/>
        </authorList>
    </citation>
    <scope>NUCLEOTIDE SEQUENCE</scope>
    <source>
        <strain evidence="4">TEV1</strain>
    </source>
</reference>
<dbReference type="InterPro" id="IPR002168">
    <property type="entry name" value="Lipase_GDXG_HIS_AS"/>
</dbReference>
<dbReference type="PANTHER" id="PTHR48081">
    <property type="entry name" value="AB HYDROLASE SUPERFAMILY PROTEIN C4A8.06C"/>
    <property type="match status" value="1"/>
</dbReference>
<feature type="domain" description="Alpha/beta hydrolase fold-3" evidence="3">
    <location>
        <begin position="135"/>
        <end position="343"/>
    </location>
</feature>
<comment type="similarity">
    <text evidence="1">Belongs to the 'GDXG' lipolytic enzyme family.</text>
</comment>
<name>A0A3G4ZNN1_9VIRU</name>
<protein>
    <submittedName>
        <fullName evidence="4">Alpha/beta hydrolase</fullName>
    </submittedName>
</protein>
<sequence length="371" mass="41868">MNHDANRVKYFKYKLKYLTLKNQIKNKIKQLGGNLPTVEPTTKKFLESINNAGGKPLYEMKPVDARKVLDDLQIAYSKDLYDFSDVTDIEDVDIPFELNGKQHNFSIRIVRPKAVKLIKKSKETQLPEVMKLPIVMYFHGGGWVLGNKMTHNRLIREISYRANVAVVFVNYTPSPEGQYPVPLEQCYEATKYMVKNAQTYNLDSENVAVCGDSVGGNFVAVVALLAKQRGDFKIKYQVLMYPVTDASMSTKSYTDFQDGYWLAKKAMAWFWDEYAPDVGSRGVITLSPLNATIEDLRGLPPALLIVDENDVLRDEGEAYAHKLMEAGVDITAVRYLGTVHDFCMLNALANTPAPRSAISLVVMNLKERLMS</sequence>
<dbReference type="InterPro" id="IPR029058">
    <property type="entry name" value="AB_hydrolase_fold"/>
</dbReference>
<accession>A0A3G4ZNN1</accession>
<dbReference type="PANTHER" id="PTHR48081:SF8">
    <property type="entry name" value="ALPHA_BETA HYDROLASE FOLD-3 DOMAIN-CONTAINING PROTEIN-RELATED"/>
    <property type="match status" value="1"/>
</dbReference>
<evidence type="ECO:0000313" key="4">
    <source>
        <dbReference type="EMBL" id="AYV75213.1"/>
    </source>
</evidence>
<gene>
    <name evidence="4" type="ORF">Terrestrivirus1_87</name>
</gene>
<dbReference type="Gene3D" id="3.40.50.1820">
    <property type="entry name" value="alpha/beta hydrolase"/>
    <property type="match status" value="1"/>
</dbReference>
<dbReference type="GO" id="GO:0016787">
    <property type="term" value="F:hydrolase activity"/>
    <property type="evidence" value="ECO:0007669"/>
    <property type="project" value="UniProtKB-KW"/>
</dbReference>
<evidence type="ECO:0000259" key="3">
    <source>
        <dbReference type="Pfam" id="PF07859"/>
    </source>
</evidence>
<dbReference type="Pfam" id="PF07859">
    <property type="entry name" value="Abhydrolase_3"/>
    <property type="match status" value="1"/>
</dbReference>
<proteinExistence type="inferred from homology"/>